<name>D3Q1M9_STANL</name>
<dbReference type="KEGG" id="sna:Snas_0157"/>
<organism evidence="5 6">
    <name type="scientific">Stackebrandtia nassauensis (strain DSM 44728 / CIP 108903 / NRRL B-16338 / NBRC 102104 / LLR-40K-21)</name>
    <dbReference type="NCBI Taxonomy" id="446470"/>
    <lineage>
        <taxon>Bacteria</taxon>
        <taxon>Bacillati</taxon>
        <taxon>Actinomycetota</taxon>
        <taxon>Actinomycetes</taxon>
        <taxon>Glycomycetales</taxon>
        <taxon>Glycomycetaceae</taxon>
        <taxon>Stackebrandtia</taxon>
    </lineage>
</organism>
<sequence length="800" mass="85211">MAGLRATFDNTVARHLSAVGRLNAVRAALDAAPPSGPDAASVAAETALAQRLSAAAAALRDDPGLVHIGQARLHASSFPVLVPFIGTGHLAFSHDSREPRVAALMRAILLRAMASAQPGQLEIEAVDAATVGASLAALQPLADARLMRVTTDAAGLERALAACEDHVKSVLRGERSTKLVLALASTPELNEDLRGRVDALARSGVAGGVHLLAGGFEQLPTAVTIQVADDMRVGNPPDAPIGAAGLNAPVAFDRPLTDDYVRAEATRVADRAKAAAELRFADLAPDRLWSEDPSDGLSTLAGRDSQGVLRLSFDDETPHWLVGGRTGGGKTVFLLDILYGLAARYSPEDLALYLLDFKEGVSFTEFTPQSADSTFIPHARAVGVESDREYGVAILRELDAEMTRRSVVMKRHGVARYSQLRGAESLPRILCVVDEFQVLFAGNDKLAREAVGLLENLARKGRSYGVHMILASQTTSGIEALYTKKDSIFGQFPLRVALPGATSVLDHLNPAAQGLRTGEVVINADGGIAGRDRKVRFPNAHAESELLYQLRHDMWSARRDAQPPTVFYGYAAAHLDEDPRLAELTETPRPRVLLGRRVNAALDTAEITLDNTPGRHLSILGADPTGAHLLNAAAISLAKQRPQARYVVAALAEPGLAQATATALGEQAELVAADDLATVMAELTEAAQPAFLIGFGLDAANLTMDGKKALTTLLRTGPASGVHLLGWWRGLRRFTDDIGGSAGREDVSCSVVLNVPGNELMGHFGQSVMDWNPRPGRGLLIDRHANRHDLMVPYTLRETE</sequence>
<keyword evidence="2 3" id="KW-0067">ATP-binding</keyword>
<protein>
    <submittedName>
        <fullName evidence="5">Cell division FtsK/SpoIIIE</fullName>
    </submittedName>
</protein>
<dbReference type="SUPFAM" id="SSF52540">
    <property type="entry name" value="P-loop containing nucleoside triphosphate hydrolases"/>
    <property type="match status" value="1"/>
</dbReference>
<dbReference type="RefSeq" id="WP_013015448.1">
    <property type="nucleotide sequence ID" value="NC_013947.1"/>
</dbReference>
<feature type="binding site" evidence="3">
    <location>
        <begin position="324"/>
        <end position="331"/>
    </location>
    <ligand>
        <name>ATP</name>
        <dbReference type="ChEBI" id="CHEBI:30616"/>
    </ligand>
</feature>
<evidence type="ECO:0000256" key="3">
    <source>
        <dbReference type="PROSITE-ProRule" id="PRU00289"/>
    </source>
</evidence>
<feature type="domain" description="FtsK" evidence="4">
    <location>
        <begin position="306"/>
        <end position="507"/>
    </location>
</feature>
<keyword evidence="1 3" id="KW-0547">Nucleotide-binding</keyword>
<evidence type="ECO:0000313" key="5">
    <source>
        <dbReference type="EMBL" id="ADD39877.1"/>
    </source>
</evidence>
<dbReference type="GO" id="GO:0003677">
    <property type="term" value="F:DNA binding"/>
    <property type="evidence" value="ECO:0007669"/>
    <property type="project" value="InterPro"/>
</dbReference>
<dbReference type="CDD" id="cd01127">
    <property type="entry name" value="TrwB_TraG_TraD_VirD4"/>
    <property type="match status" value="1"/>
</dbReference>
<dbReference type="STRING" id="446470.Snas_0157"/>
<dbReference type="InterPro" id="IPR002543">
    <property type="entry name" value="FtsK_dom"/>
</dbReference>
<dbReference type="InterPro" id="IPR027417">
    <property type="entry name" value="P-loop_NTPase"/>
</dbReference>
<dbReference type="Gene3D" id="3.40.50.300">
    <property type="entry name" value="P-loop containing nucleotide triphosphate hydrolases"/>
    <property type="match status" value="1"/>
</dbReference>
<evidence type="ECO:0000313" key="6">
    <source>
        <dbReference type="Proteomes" id="UP000000844"/>
    </source>
</evidence>
<dbReference type="AlphaFoldDB" id="D3Q1M9"/>
<gene>
    <name evidence="5" type="ordered locus">Snas_0157</name>
</gene>
<dbReference type="HOGENOM" id="CLU_008270_1_0_11"/>
<dbReference type="InterPro" id="IPR050206">
    <property type="entry name" value="FtsK/SpoIIIE/SftA"/>
</dbReference>
<dbReference type="PROSITE" id="PS50901">
    <property type="entry name" value="FTSK"/>
    <property type="match status" value="1"/>
</dbReference>
<keyword evidence="5" id="KW-0131">Cell cycle</keyword>
<accession>D3Q1M9</accession>
<keyword evidence="6" id="KW-1185">Reference proteome</keyword>
<dbReference type="PANTHER" id="PTHR22683">
    <property type="entry name" value="SPORULATION PROTEIN RELATED"/>
    <property type="match status" value="1"/>
</dbReference>
<evidence type="ECO:0000256" key="1">
    <source>
        <dbReference type="ARBA" id="ARBA00022741"/>
    </source>
</evidence>
<dbReference type="EMBL" id="CP001778">
    <property type="protein sequence ID" value="ADD39877.1"/>
    <property type="molecule type" value="Genomic_DNA"/>
</dbReference>
<dbReference type="PANTHER" id="PTHR22683:SF41">
    <property type="entry name" value="DNA TRANSLOCASE FTSK"/>
    <property type="match status" value="1"/>
</dbReference>
<keyword evidence="5" id="KW-0132">Cell division</keyword>
<evidence type="ECO:0000256" key="2">
    <source>
        <dbReference type="ARBA" id="ARBA00022840"/>
    </source>
</evidence>
<dbReference type="Proteomes" id="UP000000844">
    <property type="component" value="Chromosome"/>
</dbReference>
<dbReference type="GO" id="GO:0005524">
    <property type="term" value="F:ATP binding"/>
    <property type="evidence" value="ECO:0007669"/>
    <property type="project" value="UniProtKB-UniRule"/>
</dbReference>
<dbReference type="eggNOG" id="COG1674">
    <property type="taxonomic scope" value="Bacteria"/>
</dbReference>
<proteinExistence type="predicted"/>
<dbReference type="GO" id="GO:0051301">
    <property type="term" value="P:cell division"/>
    <property type="evidence" value="ECO:0007669"/>
    <property type="project" value="UniProtKB-KW"/>
</dbReference>
<evidence type="ECO:0000259" key="4">
    <source>
        <dbReference type="PROSITE" id="PS50901"/>
    </source>
</evidence>
<dbReference type="Pfam" id="PF01580">
    <property type="entry name" value="FtsK_SpoIIIE"/>
    <property type="match status" value="1"/>
</dbReference>
<reference evidence="5 6" key="1">
    <citation type="journal article" date="2009" name="Stand. Genomic Sci.">
        <title>Complete genome sequence of Stackebrandtia nassauensis type strain (LLR-40K-21).</title>
        <authorList>
            <person name="Munk C."/>
            <person name="Lapidus A."/>
            <person name="Copeland A."/>
            <person name="Jando M."/>
            <person name="Mayilraj S."/>
            <person name="Glavina Del Rio T."/>
            <person name="Nolan M."/>
            <person name="Chen F."/>
            <person name="Lucas S."/>
            <person name="Tice H."/>
            <person name="Cheng J.F."/>
            <person name="Han C."/>
            <person name="Detter J.C."/>
            <person name="Bruce D."/>
            <person name="Goodwin L."/>
            <person name="Chain P."/>
            <person name="Pitluck S."/>
            <person name="Goker M."/>
            <person name="Ovchinikova G."/>
            <person name="Pati A."/>
            <person name="Ivanova N."/>
            <person name="Mavromatis K."/>
            <person name="Chen A."/>
            <person name="Palaniappan K."/>
            <person name="Land M."/>
            <person name="Hauser L."/>
            <person name="Chang Y.J."/>
            <person name="Jeffries C.D."/>
            <person name="Bristow J."/>
            <person name="Eisen J.A."/>
            <person name="Markowitz V."/>
            <person name="Hugenholtz P."/>
            <person name="Kyrpides N.C."/>
            <person name="Klenk H.P."/>
        </authorList>
    </citation>
    <scope>NUCLEOTIDE SEQUENCE [LARGE SCALE GENOMIC DNA]</scope>
    <source>
        <strain evidence="6">DSM 44728 / CIP 108903 / NRRL B-16338 / NBRC 102104 / LLR-40K-21</strain>
    </source>
</reference>